<reference evidence="4" key="1">
    <citation type="submission" date="2016-09" db="EMBL/GenBank/DDBJ databases">
        <authorList>
            <person name="Varghese N."/>
            <person name="Submissions S."/>
        </authorList>
    </citation>
    <scope>NUCLEOTIDE SEQUENCE [LARGE SCALE GENOMIC DNA]</scope>
    <source>
        <strain evidence="4">ANC 3699</strain>
    </source>
</reference>
<sequence>MIEKDHNQNKKLLAPALISMLLLSACAQQHESSRDAGIEAAASVSEADYVDNPAQLLSETQQQLEQSRQLVKAATVRFEVENIEKTTAAIEQQLVGVGGYVEARTMHYQVENYQRLNQGHGQLNILEKIVPTSSMVVRVPNAEVGRFLNALPAMMKYFDQQSYEAKRYELKLLEQKLETASQSQEVSDATDQQLQILSQQEAQDRLKYSTIDLHYFQSPQLRQRQDLDFEQAVEQHQAPFTQRIGLSMQAGFEGFKNSILWLFYIWPFYIVLLLAYLLFRFVRKKIKQRKQRKTLASSHANVIETSSHPDE</sequence>
<organism evidence="3 4">
    <name type="scientific">Acinetobacter marinus</name>
    <dbReference type="NCBI Taxonomy" id="281375"/>
    <lineage>
        <taxon>Bacteria</taxon>
        <taxon>Pseudomonadati</taxon>
        <taxon>Pseudomonadota</taxon>
        <taxon>Gammaproteobacteria</taxon>
        <taxon>Moraxellales</taxon>
        <taxon>Moraxellaceae</taxon>
        <taxon>Acinetobacter</taxon>
    </lineage>
</organism>
<evidence type="ECO:0008006" key="5">
    <source>
        <dbReference type="Google" id="ProtNLM"/>
    </source>
</evidence>
<gene>
    <name evidence="3" type="ORF">SAMN05421749_101333</name>
</gene>
<dbReference type="Proteomes" id="UP000242317">
    <property type="component" value="Unassembled WGS sequence"/>
</dbReference>
<feature type="signal peptide" evidence="2">
    <location>
        <begin position="1"/>
        <end position="27"/>
    </location>
</feature>
<dbReference type="RefSeq" id="WP_092615031.1">
    <property type="nucleotide sequence ID" value="NZ_JBHSAD010000002.1"/>
</dbReference>
<dbReference type="AlphaFoldDB" id="A0A1G6GRW6"/>
<keyword evidence="4" id="KW-1185">Reference proteome</keyword>
<proteinExistence type="predicted"/>
<dbReference type="OrthoDB" id="6712586at2"/>
<protein>
    <recommendedName>
        <fullName evidence="5">DUF4349 domain-containing protein</fullName>
    </recommendedName>
</protein>
<name>A0A1G6GRW6_9GAMM</name>
<keyword evidence="1" id="KW-0472">Membrane</keyword>
<keyword evidence="2" id="KW-0732">Signal</keyword>
<keyword evidence="1" id="KW-1133">Transmembrane helix</keyword>
<evidence type="ECO:0000256" key="1">
    <source>
        <dbReference type="SAM" id="Phobius"/>
    </source>
</evidence>
<keyword evidence="1" id="KW-0812">Transmembrane</keyword>
<dbReference type="EMBL" id="FMYK01000001">
    <property type="protein sequence ID" value="SDB84714.1"/>
    <property type="molecule type" value="Genomic_DNA"/>
</dbReference>
<evidence type="ECO:0000313" key="3">
    <source>
        <dbReference type="EMBL" id="SDB84714.1"/>
    </source>
</evidence>
<evidence type="ECO:0000313" key="4">
    <source>
        <dbReference type="Proteomes" id="UP000242317"/>
    </source>
</evidence>
<feature type="chain" id="PRO_5017194402" description="DUF4349 domain-containing protein" evidence="2">
    <location>
        <begin position="28"/>
        <end position="311"/>
    </location>
</feature>
<dbReference type="PROSITE" id="PS51257">
    <property type="entry name" value="PROKAR_LIPOPROTEIN"/>
    <property type="match status" value="1"/>
</dbReference>
<accession>A0A1G6GRW6</accession>
<evidence type="ECO:0000256" key="2">
    <source>
        <dbReference type="SAM" id="SignalP"/>
    </source>
</evidence>
<feature type="transmembrane region" description="Helical" evidence="1">
    <location>
        <begin position="259"/>
        <end position="282"/>
    </location>
</feature>